<dbReference type="PROSITE" id="PS50808">
    <property type="entry name" value="ZF_BED"/>
    <property type="match status" value="1"/>
</dbReference>
<comment type="caution">
    <text evidence="10">The sequence shown here is derived from an EMBL/GenBank/DDBJ whole genome shotgun (WGS) entry which is preliminary data.</text>
</comment>
<keyword evidence="7" id="KW-0539">Nucleus</keyword>
<dbReference type="GO" id="GO:0008270">
    <property type="term" value="F:zinc ion binding"/>
    <property type="evidence" value="ECO:0007669"/>
    <property type="project" value="UniProtKB-KW"/>
</dbReference>
<dbReference type="InterPro" id="IPR052035">
    <property type="entry name" value="ZnF_BED_domain_contain"/>
</dbReference>
<dbReference type="AlphaFoldDB" id="A0ABD3WHQ1"/>
<evidence type="ECO:0000313" key="10">
    <source>
        <dbReference type="EMBL" id="KAL3872288.1"/>
    </source>
</evidence>
<dbReference type="PANTHER" id="PTHR46481:SF10">
    <property type="entry name" value="ZINC FINGER BED DOMAIN-CONTAINING PROTEIN 39"/>
    <property type="match status" value="1"/>
</dbReference>
<comment type="subcellular location">
    <subcellularLocation>
        <location evidence="1">Nucleus</location>
    </subcellularLocation>
</comment>
<evidence type="ECO:0000256" key="7">
    <source>
        <dbReference type="ARBA" id="ARBA00023242"/>
    </source>
</evidence>
<dbReference type="Gene3D" id="1.10.10.1070">
    <property type="entry name" value="Zinc finger, BED domain-containing"/>
    <property type="match status" value="1"/>
</dbReference>
<sequence>MELELPAIRRSSAWNYFGYPVEYENGVRKVDKSRCVCNLCFTTLRNTGNTTNMSTHLKRHHPTIAIGIPCKDDKISAPRVSVSPTPKPSHPTTTGQLRLTEVFQSPLIPSSQRSQTITKHIAMFIAHDMRPFSVVDSLGFKNLIRTLEPRYIIPSRTHFAEKVIPDLYLHTRQEVQNTISEADAVAITTDSWTSRATESYITITAHLIDKEWCMKSFVLQTRPCQSLTLVKI</sequence>
<keyword evidence="2" id="KW-0479">Metal-binding</keyword>
<keyword evidence="3 8" id="KW-0863">Zinc-finger</keyword>
<organism evidence="10 11">
    <name type="scientific">Sinanodonta woodiana</name>
    <name type="common">Chinese pond mussel</name>
    <name type="synonym">Anodonta woodiana</name>
    <dbReference type="NCBI Taxonomy" id="1069815"/>
    <lineage>
        <taxon>Eukaryota</taxon>
        <taxon>Metazoa</taxon>
        <taxon>Spiralia</taxon>
        <taxon>Lophotrochozoa</taxon>
        <taxon>Mollusca</taxon>
        <taxon>Bivalvia</taxon>
        <taxon>Autobranchia</taxon>
        <taxon>Heteroconchia</taxon>
        <taxon>Palaeoheterodonta</taxon>
        <taxon>Unionida</taxon>
        <taxon>Unionoidea</taxon>
        <taxon>Unionidae</taxon>
        <taxon>Unioninae</taxon>
        <taxon>Sinanodonta</taxon>
    </lineage>
</organism>
<dbReference type="PANTHER" id="PTHR46481">
    <property type="entry name" value="ZINC FINGER BED DOMAIN-CONTAINING PROTEIN 4"/>
    <property type="match status" value="1"/>
</dbReference>
<evidence type="ECO:0000256" key="1">
    <source>
        <dbReference type="ARBA" id="ARBA00004123"/>
    </source>
</evidence>
<gene>
    <name evidence="10" type="ORF">ACJMK2_040222</name>
</gene>
<evidence type="ECO:0000256" key="2">
    <source>
        <dbReference type="ARBA" id="ARBA00022723"/>
    </source>
</evidence>
<dbReference type="InterPro" id="IPR003656">
    <property type="entry name" value="Znf_BED"/>
</dbReference>
<accession>A0ABD3WHQ1</accession>
<dbReference type="GO" id="GO:0005634">
    <property type="term" value="C:nucleus"/>
    <property type="evidence" value="ECO:0007669"/>
    <property type="project" value="UniProtKB-SubCell"/>
</dbReference>
<dbReference type="GO" id="GO:0009791">
    <property type="term" value="P:post-embryonic development"/>
    <property type="evidence" value="ECO:0007669"/>
    <property type="project" value="UniProtKB-ARBA"/>
</dbReference>
<dbReference type="SUPFAM" id="SSF57667">
    <property type="entry name" value="beta-beta-alpha zinc fingers"/>
    <property type="match status" value="1"/>
</dbReference>
<proteinExistence type="predicted"/>
<dbReference type="InterPro" id="IPR036236">
    <property type="entry name" value="Znf_C2H2_sf"/>
</dbReference>
<keyword evidence="4" id="KW-0862">Zinc</keyword>
<evidence type="ECO:0000256" key="8">
    <source>
        <dbReference type="PROSITE-ProRule" id="PRU00027"/>
    </source>
</evidence>
<keyword evidence="5" id="KW-0805">Transcription regulation</keyword>
<dbReference type="SUPFAM" id="SSF140996">
    <property type="entry name" value="Hermes dimerisation domain"/>
    <property type="match status" value="1"/>
</dbReference>
<dbReference type="SMART" id="SM00614">
    <property type="entry name" value="ZnF_BED"/>
    <property type="match status" value="1"/>
</dbReference>
<reference evidence="10 11" key="1">
    <citation type="submission" date="2024-11" db="EMBL/GenBank/DDBJ databases">
        <title>Chromosome-level genome assembly of the freshwater bivalve Anodonta woodiana.</title>
        <authorList>
            <person name="Chen X."/>
        </authorList>
    </citation>
    <scope>NUCLEOTIDE SEQUENCE [LARGE SCALE GENOMIC DNA]</scope>
    <source>
        <strain evidence="10">MN2024</strain>
        <tissue evidence="10">Gills</tissue>
    </source>
</reference>
<protein>
    <recommendedName>
        <fullName evidence="9">BED-type domain-containing protein</fullName>
    </recommendedName>
</protein>
<dbReference type="SUPFAM" id="SSF53098">
    <property type="entry name" value="Ribonuclease H-like"/>
    <property type="match status" value="1"/>
</dbReference>
<keyword evidence="11" id="KW-1185">Reference proteome</keyword>
<evidence type="ECO:0000259" key="9">
    <source>
        <dbReference type="PROSITE" id="PS50808"/>
    </source>
</evidence>
<evidence type="ECO:0000256" key="6">
    <source>
        <dbReference type="ARBA" id="ARBA00023163"/>
    </source>
</evidence>
<dbReference type="EMBL" id="JBJQND010000007">
    <property type="protein sequence ID" value="KAL3872288.1"/>
    <property type="molecule type" value="Genomic_DNA"/>
</dbReference>
<dbReference type="InterPro" id="IPR012337">
    <property type="entry name" value="RNaseH-like_sf"/>
</dbReference>
<feature type="domain" description="BED-type" evidence="9">
    <location>
        <begin position="8"/>
        <end position="68"/>
    </location>
</feature>
<dbReference type="Proteomes" id="UP001634394">
    <property type="component" value="Unassembled WGS sequence"/>
</dbReference>
<evidence type="ECO:0000313" key="11">
    <source>
        <dbReference type="Proteomes" id="UP001634394"/>
    </source>
</evidence>
<keyword evidence="6" id="KW-0804">Transcription</keyword>
<evidence type="ECO:0000256" key="5">
    <source>
        <dbReference type="ARBA" id="ARBA00023015"/>
    </source>
</evidence>
<dbReference type="Pfam" id="PF02892">
    <property type="entry name" value="zf-BED"/>
    <property type="match status" value="1"/>
</dbReference>
<name>A0ABD3WHQ1_SINWO</name>
<evidence type="ECO:0000256" key="3">
    <source>
        <dbReference type="ARBA" id="ARBA00022771"/>
    </source>
</evidence>
<evidence type="ECO:0000256" key="4">
    <source>
        <dbReference type="ARBA" id="ARBA00022833"/>
    </source>
</evidence>